<proteinExistence type="predicted"/>
<sequence>MYTFLIGKDNYITTTNSERIVQRSKLVNTIQIFVINKYNEINMSDCQAIMYYQLPISKEWKPKDLTPSEELYKDKYVEYLIPVDTWLTSEAGDVKFEIKFYNVEMDGESKDIQYVRKTTNGVIHISNSTDWSSSIADSMLDAVDQRIIQIMMSQKAHEEMIEETQNILSTKADNIAKDAKTNEIYLTSDGKEIGNRIKDECDKDGDPIVDIDSKNGTNDLETVQNIVEF</sequence>
<evidence type="ECO:0000313" key="1">
    <source>
        <dbReference type="EMBL" id="DAE28818.1"/>
    </source>
</evidence>
<dbReference type="EMBL" id="BK059091">
    <property type="protein sequence ID" value="DAE28818.1"/>
    <property type="molecule type" value="Genomic_DNA"/>
</dbReference>
<reference evidence="1" key="1">
    <citation type="journal article" date="2021" name="Proc. Natl. Acad. Sci. U.S.A.">
        <title>A Catalog of Tens of Thousands of Viruses from Human Metagenomes Reveals Hidden Associations with Chronic Diseases.</title>
        <authorList>
            <person name="Tisza M.J."/>
            <person name="Buck C.B."/>
        </authorList>
    </citation>
    <scope>NUCLEOTIDE SEQUENCE</scope>
    <source>
        <strain evidence="1">CtmTa7</strain>
    </source>
</reference>
<accession>A0A8S5RCE9</accession>
<organism evidence="1">
    <name type="scientific">virus sp. ctmTa7</name>
    <dbReference type="NCBI Taxonomy" id="2828255"/>
    <lineage>
        <taxon>Viruses</taxon>
    </lineage>
</organism>
<protein>
    <submittedName>
        <fullName evidence="1">Uncharacterized protein</fullName>
    </submittedName>
</protein>
<name>A0A8S5RCE9_9VIRU</name>